<dbReference type="InterPro" id="IPR046348">
    <property type="entry name" value="SIS_dom_sf"/>
</dbReference>
<evidence type="ECO:0000259" key="4">
    <source>
        <dbReference type="PROSITE" id="PS51464"/>
    </source>
</evidence>
<sequence length="315" mass="32171">MTATTPLDWSTEQVNPDSIDLDTRDSQAVVQTILAGDAGVAAAVQAVAPAITEAVDLVVAALSTGGRVHYVGSGTSGRMGVLDAVELLPTYSVGEDRFVPHLAGGPGAMMQAVEGAEDDAEAGARAVAEAGADDVVIGLAASGRTPYVRGALAAARDRGLSTVLIAANPKAPLAAYAEVAILVDTGPEVITGSTRMKAATAQKLVLNTLSTAAMVRLGKVYSNLMIDMLPTNEKLRARSLRMLVQGSGEPVERCAEVLAAADGDVRLALTALRSGCSVQAAAAVLDELPPAADRAGDPTGIRTAVARLRDRGKRP</sequence>
<dbReference type="GO" id="GO:0016835">
    <property type="term" value="F:carbon-oxygen lyase activity"/>
    <property type="evidence" value="ECO:0007669"/>
    <property type="project" value="UniProtKB-UniRule"/>
</dbReference>
<dbReference type="Gene3D" id="1.10.8.1080">
    <property type="match status" value="1"/>
</dbReference>
<comment type="function">
    <text evidence="3">Specifically catalyzes the cleavage of the D-lactyl ether substituent of MurNAc 6-phosphate, producing GlcNAc 6-phosphate and D-lactate.</text>
</comment>
<evidence type="ECO:0000313" key="5">
    <source>
        <dbReference type="EMBL" id="OYO17756.1"/>
    </source>
</evidence>
<organism evidence="5 6">
    <name type="scientific">Enemella evansiae</name>
    <dbReference type="NCBI Taxonomy" id="2016499"/>
    <lineage>
        <taxon>Bacteria</taxon>
        <taxon>Bacillati</taxon>
        <taxon>Actinomycetota</taxon>
        <taxon>Actinomycetes</taxon>
        <taxon>Propionibacteriales</taxon>
        <taxon>Propionibacteriaceae</taxon>
        <taxon>Enemella</taxon>
    </lineage>
</organism>
<dbReference type="OrthoDB" id="9813395at2"/>
<feature type="active site" description="Proton donor" evidence="3">
    <location>
        <position position="86"/>
    </location>
</feature>
<dbReference type="Pfam" id="PF22645">
    <property type="entry name" value="GKRP_SIS_N"/>
    <property type="match status" value="1"/>
</dbReference>
<dbReference type="NCBIfam" id="NF003915">
    <property type="entry name" value="PRK05441.1"/>
    <property type="match status" value="1"/>
</dbReference>
<accession>A0A255GSX8</accession>
<evidence type="ECO:0000256" key="2">
    <source>
        <dbReference type="ARBA" id="ARBA00023277"/>
    </source>
</evidence>
<keyword evidence="1 3" id="KW-0456">Lyase</keyword>
<dbReference type="GO" id="GO:0097173">
    <property type="term" value="P:N-acetylmuramic acid catabolic process"/>
    <property type="evidence" value="ECO:0007669"/>
    <property type="project" value="UniProtKB-UniPathway"/>
</dbReference>
<dbReference type="HAMAP" id="MF_00068">
    <property type="entry name" value="MurQ"/>
    <property type="match status" value="1"/>
</dbReference>
<keyword evidence="6" id="KW-1185">Reference proteome</keyword>
<comment type="pathway">
    <text evidence="3">Amino-sugar metabolism; N-acetylmuramate degradation.</text>
</comment>
<dbReference type="GO" id="GO:0046348">
    <property type="term" value="P:amino sugar catabolic process"/>
    <property type="evidence" value="ECO:0007669"/>
    <property type="project" value="InterPro"/>
</dbReference>
<feature type="domain" description="SIS" evidence="4">
    <location>
        <begin position="58"/>
        <end position="219"/>
    </location>
</feature>
<dbReference type="InterPro" id="IPR005486">
    <property type="entry name" value="Glucokinase_regulatory_CS"/>
</dbReference>
<dbReference type="SUPFAM" id="SSF53697">
    <property type="entry name" value="SIS domain"/>
    <property type="match status" value="1"/>
</dbReference>
<dbReference type="EC" id="4.2.1.126" evidence="3"/>
<dbReference type="Gene3D" id="3.40.50.10490">
    <property type="entry name" value="Glucose-6-phosphate isomerase like protein, domain 1"/>
    <property type="match status" value="1"/>
</dbReference>
<dbReference type="GO" id="GO:0009254">
    <property type="term" value="P:peptidoglycan turnover"/>
    <property type="evidence" value="ECO:0007669"/>
    <property type="project" value="TreeGrafter"/>
</dbReference>
<keyword evidence="2 3" id="KW-0119">Carbohydrate metabolism</keyword>
<proteinExistence type="inferred from homology"/>
<dbReference type="RefSeq" id="WP_094404523.1">
    <property type="nucleotide sequence ID" value="NZ_NMVM01000001.1"/>
</dbReference>
<comment type="similarity">
    <text evidence="3">Belongs to the GCKR-like family. MurNAc-6-P etherase subfamily.</text>
</comment>
<dbReference type="PROSITE" id="PS01272">
    <property type="entry name" value="GCKR"/>
    <property type="match status" value="1"/>
</dbReference>
<dbReference type="NCBIfam" id="NF009222">
    <property type="entry name" value="PRK12570.1"/>
    <property type="match status" value="1"/>
</dbReference>
<dbReference type="GO" id="GO:0097367">
    <property type="term" value="F:carbohydrate derivative binding"/>
    <property type="evidence" value="ECO:0007669"/>
    <property type="project" value="InterPro"/>
</dbReference>
<evidence type="ECO:0000256" key="3">
    <source>
        <dbReference type="HAMAP-Rule" id="MF_00068"/>
    </source>
</evidence>
<dbReference type="InterPro" id="IPR001347">
    <property type="entry name" value="SIS_dom"/>
</dbReference>
<dbReference type="InterPro" id="IPR005488">
    <property type="entry name" value="Etherase_MurQ"/>
</dbReference>
<dbReference type="UniPathway" id="UPA00342"/>
<dbReference type="InterPro" id="IPR040190">
    <property type="entry name" value="MURQ/GCKR"/>
</dbReference>
<comment type="catalytic activity">
    <reaction evidence="3">
        <text>N-acetyl-D-muramate 6-phosphate + H2O = N-acetyl-D-glucosamine 6-phosphate + (R)-lactate</text>
        <dbReference type="Rhea" id="RHEA:26410"/>
        <dbReference type="ChEBI" id="CHEBI:15377"/>
        <dbReference type="ChEBI" id="CHEBI:16004"/>
        <dbReference type="ChEBI" id="CHEBI:57513"/>
        <dbReference type="ChEBI" id="CHEBI:58722"/>
        <dbReference type="EC" id="4.2.1.126"/>
    </reaction>
</comment>
<feature type="active site" evidence="3">
    <location>
        <position position="117"/>
    </location>
</feature>
<dbReference type="EMBL" id="NMVO01000001">
    <property type="protein sequence ID" value="OYO17756.1"/>
    <property type="molecule type" value="Genomic_DNA"/>
</dbReference>
<dbReference type="PANTHER" id="PTHR10088">
    <property type="entry name" value="GLUCOKINASE REGULATORY PROTEIN"/>
    <property type="match status" value="1"/>
</dbReference>
<comment type="miscellaneous">
    <text evidence="3">A lyase-type mechanism (elimination/hydration) is suggested for the cleavage of the lactyl ether bond of MurNAc 6-phosphate, with the formation of an alpha,beta-unsaturated aldehyde intermediate with (E)-stereochemistry, followed by the syn addition of water to give product.</text>
</comment>
<dbReference type="PANTHER" id="PTHR10088:SF4">
    <property type="entry name" value="GLUCOKINASE REGULATORY PROTEIN"/>
    <property type="match status" value="1"/>
</dbReference>
<dbReference type="GO" id="GO:0016803">
    <property type="term" value="F:ether hydrolase activity"/>
    <property type="evidence" value="ECO:0007669"/>
    <property type="project" value="TreeGrafter"/>
</dbReference>
<dbReference type="PROSITE" id="PS51464">
    <property type="entry name" value="SIS"/>
    <property type="match status" value="1"/>
</dbReference>
<dbReference type="Proteomes" id="UP000215896">
    <property type="component" value="Unassembled WGS sequence"/>
</dbReference>
<gene>
    <name evidence="3" type="primary">murQ</name>
    <name evidence="5" type="ORF">CGZ94_02430</name>
</gene>
<dbReference type="AlphaFoldDB" id="A0A255GSX8"/>
<name>A0A255GSX8_9ACTN</name>
<comment type="caution">
    <text evidence="5">The sequence shown here is derived from an EMBL/GenBank/DDBJ whole genome shotgun (WGS) entry which is preliminary data.</text>
</comment>
<comment type="subunit">
    <text evidence="3">Homodimer.</text>
</comment>
<evidence type="ECO:0000313" key="6">
    <source>
        <dbReference type="Proteomes" id="UP000215896"/>
    </source>
</evidence>
<protein>
    <recommendedName>
        <fullName evidence="3">N-acetylmuramic acid 6-phosphate etherase</fullName>
        <shortName evidence="3">MurNAc-6-P etherase</shortName>
        <ecNumber evidence="3">4.2.1.126</ecNumber>
    </recommendedName>
    <alternativeName>
        <fullName evidence="3">N-acetylmuramic acid 6-phosphate hydrolase</fullName>
    </alternativeName>
    <alternativeName>
        <fullName evidence="3">N-acetylmuramic acid 6-phosphate lyase</fullName>
    </alternativeName>
</protein>
<evidence type="ECO:0000256" key="1">
    <source>
        <dbReference type="ARBA" id="ARBA00023239"/>
    </source>
</evidence>
<reference evidence="5 6" key="1">
    <citation type="submission" date="2017-07" db="EMBL/GenBank/DDBJ databases">
        <title>Draft whole genome sequences of clinical Proprionibacteriaceae strains.</title>
        <authorList>
            <person name="Bernier A.-M."/>
            <person name="Bernard K."/>
            <person name="Domingo M.-C."/>
        </authorList>
    </citation>
    <scope>NUCLEOTIDE SEQUENCE [LARGE SCALE GENOMIC DNA]</scope>
    <source>
        <strain evidence="5 6">NML 030167</strain>
    </source>
</reference>
<dbReference type="CDD" id="cd05007">
    <property type="entry name" value="SIS_Etherase"/>
    <property type="match status" value="1"/>
</dbReference>